<evidence type="ECO:0000313" key="1">
    <source>
        <dbReference type="EMBL" id="GFO59543.1"/>
    </source>
</evidence>
<proteinExistence type="predicted"/>
<accession>A0A6V8MIC2</accession>
<name>A0A6V8MIC2_9BACT</name>
<keyword evidence="2" id="KW-1185">Reference proteome</keyword>
<protein>
    <submittedName>
        <fullName evidence="1">Uncharacterized protein</fullName>
    </submittedName>
</protein>
<comment type="caution">
    <text evidence="1">The sequence shown here is derived from an EMBL/GenBank/DDBJ whole genome shotgun (WGS) entry which is preliminary data.</text>
</comment>
<sequence length="163" mass="18441">MSEPVTEESLRARAIKICNDFMVDKYVESVKASKCPCLDEPGYLIFSPNDNNQMVYISSDTIFRGMLESPESKLQAVPFSNRDDIVEFIRWFYVARKNSGIMESLKENCSFDDSCIEDLSDEDIDEFLFNTFIGPSSMNGLYCQKQGLTGCCFYTTGCDVQGV</sequence>
<dbReference type="AlphaFoldDB" id="A0A6V8MIC2"/>
<evidence type="ECO:0000313" key="2">
    <source>
        <dbReference type="Proteomes" id="UP000556026"/>
    </source>
</evidence>
<gene>
    <name evidence="1" type="ORF">GMST_18680</name>
</gene>
<reference evidence="2" key="1">
    <citation type="submission" date="2020-06" db="EMBL/GenBank/DDBJ databases">
        <title>Draft genomic sequence of Geomonas sp. Red330.</title>
        <authorList>
            <person name="Itoh H."/>
            <person name="Zhenxing X."/>
            <person name="Ushijima N."/>
            <person name="Masuda Y."/>
            <person name="Shiratori Y."/>
            <person name="Senoo K."/>
        </authorList>
    </citation>
    <scope>NUCLEOTIDE SEQUENCE [LARGE SCALE GENOMIC DNA]</scope>
    <source>
        <strain evidence="2">Red330</strain>
    </source>
</reference>
<dbReference type="Proteomes" id="UP000556026">
    <property type="component" value="Unassembled WGS sequence"/>
</dbReference>
<organism evidence="1 2">
    <name type="scientific">Geomonas silvestris</name>
    <dbReference type="NCBI Taxonomy" id="2740184"/>
    <lineage>
        <taxon>Bacteria</taxon>
        <taxon>Pseudomonadati</taxon>
        <taxon>Thermodesulfobacteriota</taxon>
        <taxon>Desulfuromonadia</taxon>
        <taxon>Geobacterales</taxon>
        <taxon>Geobacteraceae</taxon>
        <taxon>Geomonas</taxon>
    </lineage>
</organism>
<dbReference type="RefSeq" id="WP_183354362.1">
    <property type="nucleotide sequence ID" value="NZ_BLXX01000004.1"/>
</dbReference>
<dbReference type="EMBL" id="BLXX01000004">
    <property type="protein sequence ID" value="GFO59543.1"/>
    <property type="molecule type" value="Genomic_DNA"/>
</dbReference>